<dbReference type="SUPFAM" id="SSF52096">
    <property type="entry name" value="ClpP/crotonase"/>
    <property type="match status" value="1"/>
</dbReference>
<feature type="signal peptide" evidence="1">
    <location>
        <begin position="1"/>
        <end position="19"/>
    </location>
</feature>
<dbReference type="CDD" id="cd07562">
    <property type="entry name" value="Peptidase_S41_TRI"/>
    <property type="match status" value="1"/>
</dbReference>
<dbReference type="RefSeq" id="WP_271150160.1">
    <property type="nucleotide sequence ID" value="NZ_CP115859.1"/>
</dbReference>
<reference evidence="3 4" key="1">
    <citation type="submission" date="2023-01" db="EMBL/GenBank/DDBJ databases">
        <title>Complete genome of Chryseobacterium camelliae VAN22-5A.</title>
        <authorList>
            <person name="Zong G."/>
            <person name="Cao G."/>
        </authorList>
    </citation>
    <scope>NUCLEOTIDE SEQUENCE [LARGE SCALE GENOMIC DNA]</scope>
    <source>
        <strain evidence="3 4">VAN22-5A</strain>
    </source>
</reference>
<protein>
    <submittedName>
        <fullName evidence="3">S41 family peptidase</fullName>
    </submittedName>
</protein>
<accession>A0ABY7QQG3</accession>
<evidence type="ECO:0000256" key="1">
    <source>
        <dbReference type="SAM" id="SignalP"/>
    </source>
</evidence>
<keyword evidence="4" id="KW-1185">Reference proteome</keyword>
<name>A0ABY7QQG3_9FLAO</name>
<organism evidence="3 4">
    <name type="scientific">Chryseobacterium camelliae</name>
    <dbReference type="NCBI Taxonomy" id="1265445"/>
    <lineage>
        <taxon>Bacteria</taxon>
        <taxon>Pseudomonadati</taxon>
        <taxon>Bacteroidota</taxon>
        <taxon>Flavobacteriia</taxon>
        <taxon>Flavobacteriales</taxon>
        <taxon>Weeksellaceae</taxon>
        <taxon>Chryseobacterium group</taxon>
        <taxon>Chryseobacterium</taxon>
    </lineage>
</organism>
<dbReference type="Proteomes" id="UP001210978">
    <property type="component" value="Chromosome"/>
</dbReference>
<proteinExistence type="predicted"/>
<dbReference type="InterPro" id="IPR005151">
    <property type="entry name" value="Tail-specific_protease"/>
</dbReference>
<feature type="domain" description="Tail specific protease" evidence="2">
    <location>
        <begin position="508"/>
        <end position="704"/>
    </location>
</feature>
<evidence type="ECO:0000313" key="4">
    <source>
        <dbReference type="Proteomes" id="UP001210978"/>
    </source>
</evidence>
<keyword evidence="1" id="KW-0732">Signal</keyword>
<dbReference type="Gene3D" id="3.90.226.10">
    <property type="entry name" value="2-enoyl-CoA Hydratase, Chain A, domain 1"/>
    <property type="match status" value="1"/>
</dbReference>
<dbReference type="InterPro" id="IPR036034">
    <property type="entry name" value="PDZ_sf"/>
</dbReference>
<dbReference type="PANTHER" id="PTHR32060">
    <property type="entry name" value="TAIL-SPECIFIC PROTEASE"/>
    <property type="match status" value="1"/>
</dbReference>
<dbReference type="Gene3D" id="2.60.120.260">
    <property type="entry name" value="Galactose-binding domain-like"/>
    <property type="match status" value="1"/>
</dbReference>
<feature type="chain" id="PRO_5045190130" evidence="1">
    <location>
        <begin position="20"/>
        <end position="727"/>
    </location>
</feature>
<dbReference type="SMART" id="SM00245">
    <property type="entry name" value="TSPc"/>
    <property type="match status" value="1"/>
</dbReference>
<dbReference type="Pfam" id="PF03572">
    <property type="entry name" value="Peptidase_S41"/>
    <property type="match status" value="1"/>
</dbReference>
<sequence length="727" mass="82200">MKKIFTTIPLLVWGMVSFAQNKIENLNFEKTENNLPTSWTIIGEGSAKVHSDTAEKQEGTTSLVIDASESAGFKGLMYTLPENYAGKKITLSGYIKTENISDGFAGLWLRIDPEIGFNNMQKQNLQGTNDWKKYEVTLNMSPENTQKTVFGALLTGKGKMWVDNLKITVDGKDIAQAKIFEKKLTKVSLDKEFDGGSKISGINLDNSNIDNLKKLGLIWGYLKYYHPKVAEGEYNWDYELFRIYPKIAGATTDQRDKILSEWIKKLGAYQTTATPEEKHVKIQPDLDWITNSGFSKELTAQLLQLKNAKRPKVNYYVDFFSGVGNPDFKNENPYDKMSYPDEGFRLLSLYRYWNIIQYYFPYKNLIEEDWKVVLSEFIPRFINAKNETEYTLASLEIIGRIHDTHAGIWGSNQALKNYFGDRYAPVQLVFAENKAVVNDFYNDSLGQETGLQKGDVITAINGESVENIIKNMLKYLPASNYPTQLRDISKKLLRSNAETINISFSRNGKTEEKTIKTYTYPDLKIKTEDKEFFKMNDNDVAYVYMGSVNSNKLSEVFDKIKNTKGLVIDFRNYPSDFVVFKMGKLLKPNTTDFVKFSSTSNNQPGLFTFTPSLNVPGTGNNAYKGKIAILVNETTQSSAEYHTMAFRTAPNAKVFGSTTAGADGNVSKIMLPGNISTMISGIGIYYPNGTETQRIGIIPDIEVKPTIEGIKNNKDEVLEKAIKWIHN</sequence>
<dbReference type="Gene3D" id="2.30.42.10">
    <property type="match status" value="1"/>
</dbReference>
<evidence type="ECO:0000313" key="3">
    <source>
        <dbReference type="EMBL" id="WBV61909.1"/>
    </source>
</evidence>
<dbReference type="SUPFAM" id="SSF50156">
    <property type="entry name" value="PDZ domain-like"/>
    <property type="match status" value="1"/>
</dbReference>
<gene>
    <name evidence="3" type="ORF">PFY12_07275</name>
</gene>
<dbReference type="PANTHER" id="PTHR32060:SF30">
    <property type="entry name" value="CARBOXY-TERMINAL PROCESSING PROTEASE CTPA"/>
    <property type="match status" value="1"/>
</dbReference>
<evidence type="ECO:0000259" key="2">
    <source>
        <dbReference type="SMART" id="SM00245"/>
    </source>
</evidence>
<dbReference type="Gene3D" id="3.30.750.44">
    <property type="match status" value="1"/>
</dbReference>
<dbReference type="InterPro" id="IPR029045">
    <property type="entry name" value="ClpP/crotonase-like_dom_sf"/>
</dbReference>
<dbReference type="EMBL" id="CP115859">
    <property type="protein sequence ID" value="WBV61909.1"/>
    <property type="molecule type" value="Genomic_DNA"/>
</dbReference>